<evidence type="ECO:0000313" key="2">
    <source>
        <dbReference type="Proteomes" id="UP000183940"/>
    </source>
</evidence>
<sequence length="375" mass="44310">MSVLKQLMDDWRSRLKTECSEYSQEVHQSIINWLIGENPDRLLDLNPEDWEIAVAAMDYRYRILRDRYLGVAPEVAYRKLMKRLASLFLIRNKIRTWVALSRDRQRSVVDVLQEVIQELLQSDRYLKQQMGLIQQITPQRWLQNTLILATLEEYCLRPIRNQPLLLYRFLNYLRRSQRGGMTNIPTGNLVRLISEELSSEESDDPISLLDRQAIVEYQDTQTYLQQQRYQRAVAKEFQAYLHQALGEKAANWLKFYLQGRTQEEIAPLLDLSVKQVYRLREKVSYHAIRIFAIKQNPELVSHWLDISLQDHSLGLTPSQWQTYLDSLTPTQKQLLELLRAKTLPHEIAEILNWKTSQVIAEWSKLYLAAQSLRNL</sequence>
<dbReference type="AlphaFoldDB" id="A0A1L9QW63"/>
<reference evidence="1" key="1">
    <citation type="submission" date="2016-10" db="EMBL/GenBank/DDBJ databases">
        <title>CRISPR-Cas defence system in Roseofilum reptotaenium: evidence of a bacteriophage-cyanobacterium arms race in the coral black band disease.</title>
        <authorList>
            <person name="Buerger P."/>
            <person name="Wood-Charlson E.M."/>
            <person name="Weynberg K.D."/>
            <person name="Willis B."/>
            <person name="Van Oppen M.J."/>
        </authorList>
    </citation>
    <scope>NUCLEOTIDE SEQUENCE [LARGE SCALE GENOMIC DNA]</scope>
    <source>
        <strain evidence="1">AO1-A</strain>
    </source>
</reference>
<keyword evidence="2" id="KW-1185">Reference proteome</keyword>
<gene>
    <name evidence="1" type="ORF">BI308_04015</name>
</gene>
<evidence type="ECO:0000313" key="1">
    <source>
        <dbReference type="EMBL" id="OJJ26866.1"/>
    </source>
</evidence>
<dbReference type="EMBL" id="MLAW01000004">
    <property type="protein sequence ID" value="OJJ26866.1"/>
    <property type="molecule type" value="Genomic_DNA"/>
</dbReference>
<dbReference type="Proteomes" id="UP000183940">
    <property type="component" value="Unassembled WGS sequence"/>
</dbReference>
<accession>A0A1L9QW63</accession>
<proteinExistence type="predicted"/>
<name>A0A1L9QW63_9CYAN</name>
<dbReference type="NCBIfam" id="NF037965">
    <property type="entry name" value="HetZ_rel_2"/>
    <property type="match status" value="1"/>
</dbReference>
<protein>
    <recommendedName>
        <fullName evidence="3">HetZ-related protein 2</fullName>
    </recommendedName>
</protein>
<organism evidence="1 2">
    <name type="scientific">Roseofilum reptotaenium AO1-A</name>
    <dbReference type="NCBI Taxonomy" id="1925591"/>
    <lineage>
        <taxon>Bacteria</taxon>
        <taxon>Bacillati</taxon>
        <taxon>Cyanobacteriota</taxon>
        <taxon>Cyanophyceae</taxon>
        <taxon>Desertifilales</taxon>
        <taxon>Desertifilaceae</taxon>
        <taxon>Roseofilum</taxon>
    </lineage>
</organism>
<comment type="caution">
    <text evidence="1">The sequence shown here is derived from an EMBL/GenBank/DDBJ whole genome shotgun (WGS) entry which is preliminary data.</text>
</comment>
<evidence type="ECO:0008006" key="3">
    <source>
        <dbReference type="Google" id="ProtNLM"/>
    </source>
</evidence>
<dbReference type="InterPro" id="IPR048033">
    <property type="entry name" value="HetZ-rel_2"/>
</dbReference>
<dbReference type="STRING" id="1925591.BI308_04015"/>